<evidence type="ECO:0000256" key="2">
    <source>
        <dbReference type="ARBA" id="ARBA00022692"/>
    </source>
</evidence>
<organism evidence="8 9">
    <name type="scientific">Geobacter argillaceus</name>
    <dbReference type="NCBI Taxonomy" id="345631"/>
    <lineage>
        <taxon>Bacteria</taxon>
        <taxon>Pseudomonadati</taxon>
        <taxon>Thermodesulfobacteriota</taxon>
        <taxon>Desulfuromonadia</taxon>
        <taxon>Geobacterales</taxon>
        <taxon>Geobacteraceae</taxon>
        <taxon>Geobacter</taxon>
    </lineage>
</organism>
<keyword evidence="2 6" id="KW-0812">Transmembrane</keyword>
<feature type="transmembrane region" description="Helical" evidence="6">
    <location>
        <begin position="61"/>
        <end position="79"/>
    </location>
</feature>
<keyword evidence="9" id="KW-1185">Reference proteome</keyword>
<dbReference type="PANTHER" id="PTHR30071:SF1">
    <property type="entry name" value="CYTOCHROME B_B6 PROTEIN-RELATED"/>
    <property type="match status" value="1"/>
</dbReference>
<feature type="transmembrane region" description="Helical" evidence="6">
    <location>
        <begin position="116"/>
        <end position="135"/>
    </location>
</feature>
<evidence type="ECO:0000259" key="7">
    <source>
        <dbReference type="Pfam" id="PF01578"/>
    </source>
</evidence>
<evidence type="ECO:0000256" key="3">
    <source>
        <dbReference type="ARBA" id="ARBA00022748"/>
    </source>
</evidence>
<evidence type="ECO:0000256" key="5">
    <source>
        <dbReference type="ARBA" id="ARBA00023136"/>
    </source>
</evidence>
<feature type="transmembrane region" description="Helical" evidence="6">
    <location>
        <begin position="251"/>
        <end position="272"/>
    </location>
</feature>
<feature type="domain" description="Cytochrome c assembly protein" evidence="7">
    <location>
        <begin position="120"/>
        <end position="273"/>
    </location>
</feature>
<keyword evidence="4 6" id="KW-1133">Transmembrane helix</keyword>
<feature type="transmembrane region" description="Helical" evidence="6">
    <location>
        <begin position="223"/>
        <end position="239"/>
    </location>
</feature>
<evidence type="ECO:0000313" key="8">
    <source>
        <dbReference type="EMBL" id="TWJ18943.1"/>
    </source>
</evidence>
<feature type="transmembrane region" description="Helical" evidence="6">
    <location>
        <begin position="155"/>
        <end position="176"/>
    </location>
</feature>
<dbReference type="InterPro" id="IPR045062">
    <property type="entry name" value="Cyt_c_biogenesis_CcsA/CcmC"/>
</dbReference>
<dbReference type="Pfam" id="PF01578">
    <property type="entry name" value="Cytochrom_C_asm"/>
    <property type="match status" value="1"/>
</dbReference>
<protein>
    <submittedName>
        <fullName evidence="8">ABC-type transport system involved in cytochrome c biogenesis permease subunit</fullName>
    </submittedName>
</protein>
<keyword evidence="5 6" id="KW-0472">Membrane</keyword>
<evidence type="ECO:0000256" key="6">
    <source>
        <dbReference type="SAM" id="Phobius"/>
    </source>
</evidence>
<keyword evidence="3" id="KW-0201">Cytochrome c-type biogenesis</keyword>
<name>A0A562VLV7_9BACT</name>
<evidence type="ECO:0000256" key="1">
    <source>
        <dbReference type="ARBA" id="ARBA00004141"/>
    </source>
</evidence>
<evidence type="ECO:0000313" key="9">
    <source>
        <dbReference type="Proteomes" id="UP000319449"/>
    </source>
</evidence>
<dbReference type="PANTHER" id="PTHR30071">
    <property type="entry name" value="HEME EXPORTER PROTEIN C"/>
    <property type="match status" value="1"/>
</dbReference>
<comment type="subcellular location">
    <subcellularLocation>
        <location evidence="1">Membrane</location>
        <topology evidence="1">Multi-pass membrane protein</topology>
    </subcellularLocation>
</comment>
<gene>
    <name evidence="8" type="ORF">JN12_02158</name>
</gene>
<feature type="transmembrane region" description="Helical" evidence="6">
    <location>
        <begin position="40"/>
        <end position="56"/>
    </location>
</feature>
<sequence>MTNSYCGGYWATFTLTLLFPPVYCAQSCKRPNFSPDYHSMKWLLLTATGITLFGGFRRPLLATGILLELAYLAIRGMDLGRLPLIGPHDTLVFFSTSIGIMALPFLFVPSLRDTELFPWLTGFTVAFFALLSLPFPAFAMPMPPILNTLWFELHVALAFFAYALFAIGALLGILFLKDGHRHLLDLQYKAALVGYSFFSASMVSGGIWGYYAWGTYWLWTPKELWTSILWLFYTLYLHLRLKGSSWERAVAWGGIVGFGITLFTYLGVSILMKSSHSF</sequence>
<feature type="transmembrane region" description="Helical" evidence="6">
    <location>
        <begin position="188"/>
        <end position="211"/>
    </location>
</feature>
<evidence type="ECO:0000256" key="4">
    <source>
        <dbReference type="ARBA" id="ARBA00022989"/>
    </source>
</evidence>
<proteinExistence type="predicted"/>
<dbReference type="GO" id="GO:0017004">
    <property type="term" value="P:cytochrome complex assembly"/>
    <property type="evidence" value="ECO:0007669"/>
    <property type="project" value="UniProtKB-KW"/>
</dbReference>
<comment type="caution">
    <text evidence="8">The sequence shown here is derived from an EMBL/GenBank/DDBJ whole genome shotgun (WGS) entry which is preliminary data.</text>
</comment>
<dbReference type="Proteomes" id="UP000319449">
    <property type="component" value="Unassembled WGS sequence"/>
</dbReference>
<dbReference type="EMBL" id="VLLN01000012">
    <property type="protein sequence ID" value="TWJ18943.1"/>
    <property type="molecule type" value="Genomic_DNA"/>
</dbReference>
<dbReference type="AlphaFoldDB" id="A0A562VLV7"/>
<dbReference type="GO" id="GO:0005886">
    <property type="term" value="C:plasma membrane"/>
    <property type="evidence" value="ECO:0007669"/>
    <property type="project" value="TreeGrafter"/>
</dbReference>
<reference evidence="8 9" key="1">
    <citation type="submission" date="2019-07" db="EMBL/GenBank/DDBJ databases">
        <title>Genomic Encyclopedia of Archaeal and Bacterial Type Strains, Phase II (KMG-II): from individual species to whole genera.</title>
        <authorList>
            <person name="Goeker M."/>
        </authorList>
    </citation>
    <scope>NUCLEOTIDE SEQUENCE [LARGE SCALE GENOMIC DNA]</scope>
    <source>
        <strain evidence="8 9">ATCC BAA-1139</strain>
    </source>
</reference>
<feature type="transmembrane region" description="Helical" evidence="6">
    <location>
        <begin position="91"/>
        <end position="109"/>
    </location>
</feature>
<dbReference type="GO" id="GO:0020037">
    <property type="term" value="F:heme binding"/>
    <property type="evidence" value="ECO:0007669"/>
    <property type="project" value="InterPro"/>
</dbReference>
<accession>A0A562VLV7</accession>
<dbReference type="InterPro" id="IPR002541">
    <property type="entry name" value="Cyt_c_assembly"/>
</dbReference>